<accession>A0A9Q3HUT8</accession>
<reference evidence="1" key="1">
    <citation type="submission" date="2021-03" db="EMBL/GenBank/DDBJ databases">
        <title>Draft genome sequence of rust myrtle Austropuccinia psidii MF-1, a brazilian biotype.</title>
        <authorList>
            <person name="Quecine M.C."/>
            <person name="Pachon D.M.R."/>
            <person name="Bonatelli M.L."/>
            <person name="Correr F.H."/>
            <person name="Franceschini L.M."/>
            <person name="Leite T.F."/>
            <person name="Margarido G.R.A."/>
            <person name="Almeida C.A."/>
            <person name="Ferrarezi J.A."/>
            <person name="Labate C.A."/>
        </authorList>
    </citation>
    <scope>NUCLEOTIDE SEQUENCE</scope>
    <source>
        <strain evidence="1">MF-1</strain>
    </source>
</reference>
<evidence type="ECO:0000313" key="1">
    <source>
        <dbReference type="EMBL" id="MBW0518048.1"/>
    </source>
</evidence>
<organism evidence="1 2">
    <name type="scientific">Austropuccinia psidii MF-1</name>
    <dbReference type="NCBI Taxonomy" id="1389203"/>
    <lineage>
        <taxon>Eukaryota</taxon>
        <taxon>Fungi</taxon>
        <taxon>Dikarya</taxon>
        <taxon>Basidiomycota</taxon>
        <taxon>Pucciniomycotina</taxon>
        <taxon>Pucciniomycetes</taxon>
        <taxon>Pucciniales</taxon>
        <taxon>Sphaerophragmiaceae</taxon>
        <taxon>Austropuccinia</taxon>
    </lineage>
</organism>
<keyword evidence="2" id="KW-1185">Reference proteome</keyword>
<dbReference type="EMBL" id="AVOT02026356">
    <property type="protein sequence ID" value="MBW0518048.1"/>
    <property type="molecule type" value="Genomic_DNA"/>
</dbReference>
<dbReference type="OrthoDB" id="7691805at2759"/>
<gene>
    <name evidence="1" type="ORF">O181_057763</name>
</gene>
<proteinExistence type="predicted"/>
<name>A0A9Q3HUT8_9BASI</name>
<comment type="caution">
    <text evidence="1">The sequence shown here is derived from an EMBL/GenBank/DDBJ whole genome shotgun (WGS) entry which is preliminary data.</text>
</comment>
<sequence>MEALLTNVEAPLLNKSSLVIECGATHHMFQDKGVFTKLDLNLNRQTTTSAPKNLCHKPITITRNNSAFHLSQNNSTILSGQIINKLMIVTFNQPVSLLTKHSHNAPWHH</sequence>
<dbReference type="AlphaFoldDB" id="A0A9Q3HUT8"/>
<dbReference type="Proteomes" id="UP000765509">
    <property type="component" value="Unassembled WGS sequence"/>
</dbReference>
<evidence type="ECO:0000313" key="2">
    <source>
        <dbReference type="Proteomes" id="UP000765509"/>
    </source>
</evidence>
<protein>
    <submittedName>
        <fullName evidence="1">Uncharacterized protein</fullName>
    </submittedName>
</protein>